<sequence length="361" mass="41311">MSHLTASQERELRDAFDLFDTDHSGKISKSELKRVLHALNIKVNDHEVTKLLSQMDTDHSGEIDFNEFKTAMGASYFKKHSKQELHTAFENFDEDDNGYITADELNHILLRMGRHLSRAEIEATVRALDTSGDGKISFDEFLRFAQIKQQGSFMMAKNMKHSATKDMCNMCSPKQVIAITSCKGCLKDMCRKHFNEHRDKLSADIYNVSDLRDNLLQELQIASNRASKSSSTGTALQLSKQIDEWKTKTIECVSQAAKAAHASVERLFSRKLEYDQVQQKVDQLTKECKEQQESESFVETDIDRWMKQLKQLKSDLNRPSQGETNPPTLRIQSIDWKSIIKISTANERYANSSENEFEQGI</sequence>
<gene>
    <name evidence="4" type="ORF">HFQ381_LOCUS11254</name>
</gene>
<organism evidence="4 5">
    <name type="scientific">Rotaria socialis</name>
    <dbReference type="NCBI Taxonomy" id="392032"/>
    <lineage>
        <taxon>Eukaryota</taxon>
        <taxon>Metazoa</taxon>
        <taxon>Spiralia</taxon>
        <taxon>Gnathifera</taxon>
        <taxon>Rotifera</taxon>
        <taxon>Eurotatoria</taxon>
        <taxon>Bdelloidea</taxon>
        <taxon>Philodinida</taxon>
        <taxon>Philodinidae</taxon>
        <taxon>Rotaria</taxon>
    </lineage>
</organism>
<evidence type="ECO:0000256" key="1">
    <source>
        <dbReference type="ARBA" id="ARBA00022737"/>
    </source>
</evidence>
<protein>
    <recommendedName>
        <fullName evidence="3">EF-hand domain-containing protein</fullName>
    </recommendedName>
</protein>
<dbReference type="PANTHER" id="PTHR23048">
    <property type="entry name" value="MYOSIN LIGHT CHAIN 1, 3"/>
    <property type="match status" value="1"/>
</dbReference>
<evidence type="ECO:0000259" key="3">
    <source>
        <dbReference type="PROSITE" id="PS50222"/>
    </source>
</evidence>
<evidence type="ECO:0000256" key="2">
    <source>
        <dbReference type="ARBA" id="ARBA00022837"/>
    </source>
</evidence>
<dbReference type="InterPro" id="IPR050230">
    <property type="entry name" value="CALM/Myosin/TropC-like"/>
</dbReference>
<feature type="domain" description="EF-hand" evidence="3">
    <location>
        <begin position="80"/>
        <end position="115"/>
    </location>
</feature>
<dbReference type="Proteomes" id="UP000663851">
    <property type="component" value="Unassembled WGS sequence"/>
</dbReference>
<feature type="domain" description="EF-hand" evidence="3">
    <location>
        <begin position="116"/>
        <end position="151"/>
    </location>
</feature>
<name>A0A820FMU3_9BILA</name>
<dbReference type="InterPro" id="IPR002048">
    <property type="entry name" value="EF_hand_dom"/>
</dbReference>
<dbReference type="EMBL" id="CAJOBO010000642">
    <property type="protein sequence ID" value="CAF4264232.1"/>
    <property type="molecule type" value="Genomic_DNA"/>
</dbReference>
<keyword evidence="1" id="KW-0677">Repeat</keyword>
<dbReference type="Gene3D" id="1.10.238.10">
    <property type="entry name" value="EF-hand"/>
    <property type="match status" value="2"/>
</dbReference>
<dbReference type="PROSITE" id="PS50222">
    <property type="entry name" value="EF_HAND_2"/>
    <property type="match status" value="4"/>
</dbReference>
<evidence type="ECO:0000313" key="5">
    <source>
        <dbReference type="Proteomes" id="UP000663851"/>
    </source>
</evidence>
<dbReference type="FunFam" id="1.10.238.10:FF:000003">
    <property type="entry name" value="Calmodulin A"/>
    <property type="match status" value="1"/>
</dbReference>
<dbReference type="Pfam" id="PF13499">
    <property type="entry name" value="EF-hand_7"/>
    <property type="match status" value="2"/>
</dbReference>
<evidence type="ECO:0000313" key="4">
    <source>
        <dbReference type="EMBL" id="CAF4264232.1"/>
    </source>
</evidence>
<reference evidence="4" key="1">
    <citation type="submission" date="2021-02" db="EMBL/GenBank/DDBJ databases">
        <authorList>
            <person name="Nowell W R."/>
        </authorList>
    </citation>
    <scope>NUCLEOTIDE SEQUENCE</scope>
</reference>
<feature type="domain" description="EF-hand" evidence="3">
    <location>
        <begin position="43"/>
        <end position="78"/>
    </location>
</feature>
<dbReference type="GO" id="GO:0005509">
    <property type="term" value="F:calcium ion binding"/>
    <property type="evidence" value="ECO:0007669"/>
    <property type="project" value="InterPro"/>
</dbReference>
<feature type="domain" description="EF-hand" evidence="3">
    <location>
        <begin position="7"/>
        <end position="42"/>
    </location>
</feature>
<dbReference type="InterPro" id="IPR018247">
    <property type="entry name" value="EF_Hand_1_Ca_BS"/>
</dbReference>
<proteinExistence type="predicted"/>
<dbReference type="SUPFAM" id="SSF47473">
    <property type="entry name" value="EF-hand"/>
    <property type="match status" value="1"/>
</dbReference>
<keyword evidence="2" id="KW-0106">Calcium</keyword>
<dbReference type="SMART" id="SM00054">
    <property type="entry name" value="EFh"/>
    <property type="match status" value="4"/>
</dbReference>
<comment type="caution">
    <text evidence="4">The sequence shown here is derived from an EMBL/GenBank/DDBJ whole genome shotgun (WGS) entry which is preliminary data.</text>
</comment>
<dbReference type="InterPro" id="IPR011992">
    <property type="entry name" value="EF-hand-dom_pair"/>
</dbReference>
<dbReference type="PANTHER" id="PTHR23048:SF0">
    <property type="entry name" value="CALMODULIN LIKE 3"/>
    <property type="match status" value="1"/>
</dbReference>
<dbReference type="AlphaFoldDB" id="A0A820FMU3"/>
<accession>A0A820FMU3</accession>
<dbReference type="GO" id="GO:0016460">
    <property type="term" value="C:myosin II complex"/>
    <property type="evidence" value="ECO:0007669"/>
    <property type="project" value="TreeGrafter"/>
</dbReference>
<dbReference type="PROSITE" id="PS00018">
    <property type="entry name" value="EF_HAND_1"/>
    <property type="match status" value="4"/>
</dbReference>